<dbReference type="InterPro" id="IPR031052">
    <property type="entry name" value="FHY3/FAR1"/>
</dbReference>
<sequence length="139" mass="15586">MADARSRVAYGYFSDGVAIDTTCLKDKFEMPLVSFIGANHHGHSMLLGCGLLAGMPLCFPNQNGLEEIPSEYILTRWRKDVNRSYVLDHSCGGIDTNHPVHRYIAKIDCLVRYNGKVYAINPRLFSSKIVYKSVTQLTT</sequence>
<comment type="subcellular location">
    <subcellularLocation>
        <location evidence="1">Nucleus</location>
    </subcellularLocation>
</comment>
<organism evidence="2 3">
    <name type="scientific">Hevea brasiliensis</name>
    <name type="common">Para rubber tree</name>
    <name type="synonym">Siphonia brasiliensis</name>
    <dbReference type="NCBI Taxonomy" id="3981"/>
    <lineage>
        <taxon>Eukaryota</taxon>
        <taxon>Viridiplantae</taxon>
        <taxon>Streptophyta</taxon>
        <taxon>Embryophyta</taxon>
        <taxon>Tracheophyta</taxon>
        <taxon>Spermatophyta</taxon>
        <taxon>Magnoliopsida</taxon>
        <taxon>eudicotyledons</taxon>
        <taxon>Gunneridae</taxon>
        <taxon>Pentapetalae</taxon>
        <taxon>rosids</taxon>
        <taxon>fabids</taxon>
        <taxon>Malpighiales</taxon>
        <taxon>Euphorbiaceae</taxon>
        <taxon>Crotonoideae</taxon>
        <taxon>Micrandreae</taxon>
        <taxon>Hevea</taxon>
    </lineage>
</organism>
<reference evidence="2 3" key="1">
    <citation type="journal article" date="2020" name="Mol. Plant">
        <title>The Chromosome-Based Rubber Tree Genome Provides New Insights into Spurge Genome Evolution and Rubber Biosynthesis.</title>
        <authorList>
            <person name="Liu J."/>
            <person name="Shi C."/>
            <person name="Shi C.C."/>
            <person name="Li W."/>
            <person name="Zhang Q.J."/>
            <person name="Zhang Y."/>
            <person name="Li K."/>
            <person name="Lu H.F."/>
            <person name="Shi C."/>
            <person name="Zhu S.T."/>
            <person name="Xiao Z.Y."/>
            <person name="Nan H."/>
            <person name="Yue Y."/>
            <person name="Zhu X.G."/>
            <person name="Wu Y."/>
            <person name="Hong X.N."/>
            <person name="Fan G.Y."/>
            <person name="Tong Y."/>
            <person name="Zhang D."/>
            <person name="Mao C.L."/>
            <person name="Liu Y.L."/>
            <person name="Hao S.J."/>
            <person name="Liu W.Q."/>
            <person name="Lv M.Q."/>
            <person name="Zhang H.B."/>
            <person name="Liu Y."/>
            <person name="Hu-Tang G.R."/>
            <person name="Wang J.P."/>
            <person name="Wang J.H."/>
            <person name="Sun Y.H."/>
            <person name="Ni S.B."/>
            <person name="Chen W.B."/>
            <person name="Zhang X.C."/>
            <person name="Jiao Y.N."/>
            <person name="Eichler E.E."/>
            <person name="Li G.H."/>
            <person name="Liu X."/>
            <person name="Gao L.Z."/>
        </authorList>
    </citation>
    <scope>NUCLEOTIDE SEQUENCE [LARGE SCALE GENOMIC DNA]</scope>
    <source>
        <strain evidence="3">cv. GT1</strain>
        <tissue evidence="2">Leaf</tissue>
    </source>
</reference>
<keyword evidence="1" id="KW-0863">Zinc-finger</keyword>
<evidence type="ECO:0000313" key="3">
    <source>
        <dbReference type="Proteomes" id="UP000467840"/>
    </source>
</evidence>
<dbReference type="GO" id="GO:0006355">
    <property type="term" value="P:regulation of DNA-templated transcription"/>
    <property type="evidence" value="ECO:0007669"/>
    <property type="project" value="UniProtKB-UniRule"/>
</dbReference>
<name>A0A6A6LIZ2_HEVBR</name>
<gene>
    <name evidence="2" type="ORF">GH714_023586</name>
</gene>
<evidence type="ECO:0000256" key="1">
    <source>
        <dbReference type="RuleBase" id="RU367018"/>
    </source>
</evidence>
<dbReference type="AlphaFoldDB" id="A0A6A6LIZ2"/>
<dbReference type="EMBL" id="JAAGAX010000010">
    <property type="protein sequence ID" value="KAF2301392.1"/>
    <property type="molecule type" value="Genomic_DNA"/>
</dbReference>
<keyword evidence="1" id="KW-0539">Nucleus</keyword>
<evidence type="ECO:0000313" key="2">
    <source>
        <dbReference type="EMBL" id="KAF2301392.1"/>
    </source>
</evidence>
<comment type="caution">
    <text evidence="2">The sequence shown here is derived from an EMBL/GenBank/DDBJ whole genome shotgun (WGS) entry which is preliminary data.</text>
</comment>
<proteinExistence type="inferred from homology"/>
<accession>A0A6A6LIZ2</accession>
<keyword evidence="1" id="KW-0479">Metal-binding</keyword>
<keyword evidence="3" id="KW-1185">Reference proteome</keyword>
<dbReference type="Proteomes" id="UP000467840">
    <property type="component" value="Chromosome 4"/>
</dbReference>
<comment type="function">
    <text evidence="1">Putative transcription activator involved in regulating light control of development.</text>
</comment>
<dbReference type="GO" id="GO:0005634">
    <property type="term" value="C:nucleus"/>
    <property type="evidence" value="ECO:0007669"/>
    <property type="project" value="UniProtKB-SubCell"/>
</dbReference>
<keyword evidence="1" id="KW-0862">Zinc</keyword>
<dbReference type="PANTHER" id="PTHR31669">
    <property type="entry name" value="PROTEIN FAR1-RELATED SEQUENCE 10-RELATED"/>
    <property type="match status" value="1"/>
</dbReference>
<dbReference type="GO" id="GO:0008270">
    <property type="term" value="F:zinc ion binding"/>
    <property type="evidence" value="ECO:0007669"/>
    <property type="project" value="UniProtKB-UniRule"/>
</dbReference>
<protein>
    <recommendedName>
        <fullName evidence="1">Protein FAR1-RELATED SEQUENCE</fullName>
    </recommendedName>
</protein>
<comment type="similarity">
    <text evidence="1">Belongs to the FHY3/FAR1 family.</text>
</comment>
<dbReference type="PANTHER" id="PTHR31669:SF236">
    <property type="entry name" value="PROTEIN FAR1-RELATED SEQUENCE"/>
    <property type="match status" value="1"/>
</dbReference>